<dbReference type="Gene3D" id="1.10.20.140">
    <property type="match status" value="1"/>
</dbReference>
<sequence length="315" mass="33952">MNKGQSPSKNPVALIAGPTASGKSALAVRLAEKTGGIVINADASQVYADLRVLSARPDAAEEARAPHRLFGYRDAATACSAADWAADARDEIAKAHAAGRLPILVGGTGLYLRTLIFGIAPVPEIDPEIRAAVRALPVEAAHAALAAEDPSMGHLRPQDTTRIARALEVIRSTGRSLSDWQGELTGGIASEVRIAAEILLPPRDWLRARCDARFSMMLEQGAVEEVEALYARGLDPALPAMRAIGVPEIAAWRAGLISRDEMMARAQAATRQYAKRQYTWFRHQLPAEWSRCKTQLNDNTTSLIAIKLHNETLTA</sequence>
<dbReference type="GO" id="GO:0052381">
    <property type="term" value="F:tRNA dimethylallyltransferase activity"/>
    <property type="evidence" value="ECO:0007669"/>
    <property type="project" value="UniProtKB-UniRule"/>
</dbReference>
<dbReference type="Gene3D" id="3.40.50.300">
    <property type="entry name" value="P-loop containing nucleotide triphosphate hydrolases"/>
    <property type="match status" value="1"/>
</dbReference>
<evidence type="ECO:0000256" key="4">
    <source>
        <dbReference type="ARBA" id="ARBA00022679"/>
    </source>
</evidence>
<keyword evidence="4 10" id="KW-0808">Transferase</keyword>
<dbReference type="KEGG" id="rdi:CMV14_11920"/>
<evidence type="ECO:0000256" key="1">
    <source>
        <dbReference type="ARBA" id="ARBA00001946"/>
    </source>
</evidence>
<dbReference type="InterPro" id="IPR018022">
    <property type="entry name" value="IPT"/>
</dbReference>
<keyword evidence="5 10" id="KW-0819">tRNA processing</keyword>
<comment type="similarity">
    <text evidence="3 10 13">Belongs to the IPP transferase family.</text>
</comment>
<dbReference type="EMBL" id="NWUF01000001">
    <property type="protein sequence ID" value="PCE44298.1"/>
    <property type="molecule type" value="Genomic_DNA"/>
</dbReference>
<evidence type="ECO:0000256" key="11">
    <source>
        <dbReference type="RuleBase" id="RU003783"/>
    </source>
</evidence>
<dbReference type="GO" id="GO:0006400">
    <property type="term" value="P:tRNA modification"/>
    <property type="evidence" value="ECO:0007669"/>
    <property type="project" value="TreeGrafter"/>
</dbReference>
<feature type="binding site" evidence="10">
    <location>
        <begin position="19"/>
        <end position="24"/>
    </location>
    <ligand>
        <name>substrate</name>
    </ligand>
</feature>
<evidence type="ECO:0000256" key="13">
    <source>
        <dbReference type="RuleBase" id="RU003785"/>
    </source>
</evidence>
<protein>
    <recommendedName>
        <fullName evidence="10">tRNA dimethylallyltransferase</fullName>
        <ecNumber evidence="10">2.5.1.75</ecNumber>
    </recommendedName>
    <alternativeName>
        <fullName evidence="10">Dimethylallyl diphosphate:tRNA dimethylallyltransferase</fullName>
        <shortName evidence="10">DMAPP:tRNA dimethylallyltransferase</shortName>
        <shortName evidence="10">DMATase</shortName>
    </alternativeName>
    <alternativeName>
        <fullName evidence="10">Isopentenyl-diphosphate:tRNA isopentenyltransferase</fullName>
        <shortName evidence="10">IPP transferase</shortName>
        <shortName evidence="10">IPPT</shortName>
        <shortName evidence="10">IPTase</shortName>
    </alternativeName>
</protein>
<proteinExistence type="inferred from homology"/>
<evidence type="ECO:0000256" key="6">
    <source>
        <dbReference type="ARBA" id="ARBA00022741"/>
    </source>
</evidence>
<dbReference type="AlphaFoldDB" id="A0A2A4G2Q3"/>
<feature type="site" description="Interaction with substrate tRNA" evidence="10">
    <location>
        <position position="130"/>
    </location>
</feature>
<comment type="subunit">
    <text evidence="10">Monomer.</text>
</comment>
<evidence type="ECO:0000256" key="9">
    <source>
        <dbReference type="ARBA" id="ARBA00049563"/>
    </source>
</evidence>
<dbReference type="PANTHER" id="PTHR11088:SF60">
    <property type="entry name" value="TRNA DIMETHYLALLYLTRANSFERASE"/>
    <property type="match status" value="1"/>
</dbReference>
<evidence type="ECO:0000256" key="7">
    <source>
        <dbReference type="ARBA" id="ARBA00022840"/>
    </source>
</evidence>
<dbReference type="PANTHER" id="PTHR11088">
    <property type="entry name" value="TRNA DIMETHYLALLYLTRANSFERASE"/>
    <property type="match status" value="1"/>
</dbReference>
<dbReference type="SUPFAM" id="SSF52540">
    <property type="entry name" value="P-loop containing nucleoside triphosphate hydrolases"/>
    <property type="match status" value="1"/>
</dbReference>
<feature type="binding site" evidence="10">
    <location>
        <begin position="17"/>
        <end position="24"/>
    </location>
    <ligand>
        <name>ATP</name>
        <dbReference type="ChEBI" id="CHEBI:30616"/>
    </ligand>
</feature>
<comment type="caution">
    <text evidence="14">The sequence shown here is derived from an EMBL/GenBank/DDBJ whole genome shotgun (WGS) entry which is preliminary data.</text>
</comment>
<evidence type="ECO:0000313" key="14">
    <source>
        <dbReference type="EMBL" id="PCE44298.1"/>
    </source>
</evidence>
<dbReference type="HAMAP" id="MF_00185">
    <property type="entry name" value="IPP_trans"/>
    <property type="match status" value="1"/>
</dbReference>
<dbReference type="Pfam" id="PF01715">
    <property type="entry name" value="IPPT"/>
    <property type="match status" value="1"/>
</dbReference>
<comment type="caution">
    <text evidence="10">Lacks conserved residue(s) required for the propagation of feature annotation.</text>
</comment>
<dbReference type="GO" id="GO:0005524">
    <property type="term" value="F:ATP binding"/>
    <property type="evidence" value="ECO:0007669"/>
    <property type="project" value="UniProtKB-UniRule"/>
</dbReference>
<evidence type="ECO:0000256" key="12">
    <source>
        <dbReference type="RuleBase" id="RU003784"/>
    </source>
</evidence>
<dbReference type="EC" id="2.5.1.75" evidence="10"/>
<comment type="catalytic activity">
    <reaction evidence="9 10 11">
        <text>adenosine(37) in tRNA + dimethylallyl diphosphate = N(6)-dimethylallyladenosine(37) in tRNA + diphosphate</text>
        <dbReference type="Rhea" id="RHEA:26482"/>
        <dbReference type="Rhea" id="RHEA-COMP:10162"/>
        <dbReference type="Rhea" id="RHEA-COMP:10375"/>
        <dbReference type="ChEBI" id="CHEBI:33019"/>
        <dbReference type="ChEBI" id="CHEBI:57623"/>
        <dbReference type="ChEBI" id="CHEBI:74411"/>
        <dbReference type="ChEBI" id="CHEBI:74415"/>
        <dbReference type="EC" id="2.5.1.75"/>
    </reaction>
</comment>
<evidence type="ECO:0000256" key="2">
    <source>
        <dbReference type="ARBA" id="ARBA00003213"/>
    </source>
</evidence>
<gene>
    <name evidence="10" type="primary">miaA</name>
    <name evidence="14" type="ORF">COO09_01305</name>
</gene>
<comment type="function">
    <text evidence="2 10 12">Catalyzes the transfer of a dimethylallyl group onto the adenine at position 37 in tRNAs that read codons beginning with uridine, leading to the formation of N6-(dimethylallyl)adenosine (i(6)A).</text>
</comment>
<reference evidence="14 15" key="1">
    <citation type="submission" date="2017-09" db="EMBL/GenBank/DDBJ databases">
        <title>The Catabolism of 3,6-Dichlorosalicylic acid is Initiated by the Cytochrome P450 Monooxygenase DsmABC in Rhizorhabdus dicambivorans Ndbn-20.</title>
        <authorList>
            <person name="Na L."/>
        </authorList>
    </citation>
    <scope>NUCLEOTIDE SEQUENCE [LARGE SCALE GENOMIC DNA]</scope>
    <source>
        <strain evidence="14 15">Ndbn-20m</strain>
    </source>
</reference>
<keyword evidence="15" id="KW-1185">Reference proteome</keyword>
<dbReference type="InterPro" id="IPR039657">
    <property type="entry name" value="Dimethylallyltransferase"/>
</dbReference>
<dbReference type="InterPro" id="IPR027417">
    <property type="entry name" value="P-loop_NTPase"/>
</dbReference>
<evidence type="ECO:0000256" key="5">
    <source>
        <dbReference type="ARBA" id="ARBA00022694"/>
    </source>
</evidence>
<dbReference type="Proteomes" id="UP000218934">
    <property type="component" value="Unassembled WGS sequence"/>
</dbReference>
<keyword evidence="7 10" id="KW-0067">ATP-binding</keyword>
<name>A0A2A4G2Q3_9SPHN</name>
<keyword evidence="8 10" id="KW-0460">Magnesium</keyword>
<keyword evidence="6 10" id="KW-0547">Nucleotide-binding</keyword>
<organism evidence="14 15">
    <name type="scientific">Rhizorhabdus dicambivorans</name>
    <dbReference type="NCBI Taxonomy" id="1850238"/>
    <lineage>
        <taxon>Bacteria</taxon>
        <taxon>Pseudomonadati</taxon>
        <taxon>Pseudomonadota</taxon>
        <taxon>Alphaproteobacteria</taxon>
        <taxon>Sphingomonadales</taxon>
        <taxon>Sphingomonadaceae</taxon>
        <taxon>Rhizorhabdus</taxon>
    </lineage>
</organism>
<dbReference type="RefSeq" id="WP_066959102.1">
    <property type="nucleotide sequence ID" value="NZ_CP023449.1"/>
</dbReference>
<evidence type="ECO:0000256" key="3">
    <source>
        <dbReference type="ARBA" id="ARBA00005842"/>
    </source>
</evidence>
<feature type="site" description="Interaction with substrate tRNA" evidence="10">
    <location>
        <position position="108"/>
    </location>
</feature>
<comment type="cofactor">
    <cofactor evidence="1 10">
        <name>Mg(2+)</name>
        <dbReference type="ChEBI" id="CHEBI:18420"/>
    </cofactor>
</comment>
<evidence type="ECO:0000256" key="10">
    <source>
        <dbReference type="HAMAP-Rule" id="MF_00185"/>
    </source>
</evidence>
<dbReference type="NCBIfam" id="TIGR00174">
    <property type="entry name" value="miaA"/>
    <property type="match status" value="1"/>
</dbReference>
<accession>A0A2A4G2Q3</accession>
<dbReference type="OrthoDB" id="9776390at2"/>
<evidence type="ECO:0000313" key="15">
    <source>
        <dbReference type="Proteomes" id="UP000218934"/>
    </source>
</evidence>
<evidence type="ECO:0000256" key="8">
    <source>
        <dbReference type="ARBA" id="ARBA00022842"/>
    </source>
</evidence>